<dbReference type="STRING" id="1601833.SAMN05518684_104324"/>
<dbReference type="RefSeq" id="WP_093049372.1">
    <property type="nucleotide sequence ID" value="NZ_FOGT01000004.1"/>
</dbReference>
<dbReference type="EMBL" id="FOGT01000004">
    <property type="protein sequence ID" value="SER86521.1"/>
    <property type="molecule type" value="Genomic_DNA"/>
</dbReference>
<dbReference type="Proteomes" id="UP000198571">
    <property type="component" value="Unassembled WGS sequence"/>
</dbReference>
<reference evidence="2" key="1">
    <citation type="submission" date="2016-10" db="EMBL/GenBank/DDBJ databases">
        <authorList>
            <person name="Varghese N."/>
            <person name="Submissions S."/>
        </authorList>
    </citation>
    <scope>NUCLEOTIDE SEQUENCE [LARGE SCALE GENOMIC DNA]</scope>
    <source>
        <strain evidence="2">S9</strain>
    </source>
</reference>
<gene>
    <name evidence="1" type="ORF">SAMN05518684_104324</name>
</gene>
<evidence type="ECO:0000313" key="2">
    <source>
        <dbReference type="Proteomes" id="UP000198571"/>
    </source>
</evidence>
<protein>
    <submittedName>
        <fullName evidence="1">Uncharacterized protein</fullName>
    </submittedName>
</protein>
<evidence type="ECO:0000313" key="1">
    <source>
        <dbReference type="EMBL" id="SER86521.1"/>
    </source>
</evidence>
<accession>A0A1H9SNK9</accession>
<name>A0A1H9SNK9_9BACI</name>
<organism evidence="1 2">
    <name type="scientific">Salipaludibacillus aurantiacus</name>
    <dbReference type="NCBI Taxonomy" id="1601833"/>
    <lineage>
        <taxon>Bacteria</taxon>
        <taxon>Bacillati</taxon>
        <taxon>Bacillota</taxon>
        <taxon>Bacilli</taxon>
        <taxon>Bacillales</taxon>
        <taxon>Bacillaceae</taxon>
    </lineage>
</organism>
<dbReference type="AlphaFoldDB" id="A0A1H9SNK9"/>
<keyword evidence="2" id="KW-1185">Reference proteome</keyword>
<proteinExistence type="predicted"/>
<sequence length="146" mass="16581">MKQIMPFILIGLIVAGVMFFMRDDYEEPFRPELSDEVTESHWTATFFINDIGSDSAETGLRFESNNEQMTSEEITAIEFFAETDVGGFFYQDLELEDFNGVLLHEEACEACGQIEGGTVVQASAIVNWRESGETKTEHFNFRVLIN</sequence>
<dbReference type="OrthoDB" id="2887909at2"/>